<dbReference type="Proteomes" id="UP000034883">
    <property type="component" value="Chromosome"/>
</dbReference>
<proteinExistence type="predicted"/>
<dbReference type="KEGG" id="samy:DB32_007071"/>
<reference evidence="2 3" key="1">
    <citation type="submission" date="2015-03" db="EMBL/GenBank/DDBJ databases">
        <title>Genome assembly of Sandaracinus amylolyticus DSM 53668.</title>
        <authorList>
            <person name="Sharma G."/>
            <person name="Subramanian S."/>
        </authorList>
    </citation>
    <scope>NUCLEOTIDE SEQUENCE [LARGE SCALE GENOMIC DNA]</scope>
    <source>
        <strain evidence="2 3">DSM 53668</strain>
    </source>
</reference>
<evidence type="ECO:0000313" key="3">
    <source>
        <dbReference type="Proteomes" id="UP000034883"/>
    </source>
</evidence>
<dbReference type="EMBL" id="CP011125">
    <property type="protein sequence ID" value="AKF09922.1"/>
    <property type="molecule type" value="Genomic_DNA"/>
</dbReference>
<feature type="region of interest" description="Disordered" evidence="1">
    <location>
        <begin position="1"/>
        <end position="41"/>
    </location>
</feature>
<dbReference type="AlphaFoldDB" id="A0A0F6YL43"/>
<sequence length="41" mass="4291">MRTQPACDSAHAANKTNGASGWRRFMPATLSEREGGGKNGA</sequence>
<feature type="compositionally biased region" description="Basic and acidic residues" evidence="1">
    <location>
        <begin position="31"/>
        <end position="41"/>
    </location>
</feature>
<dbReference type="STRING" id="927083.DB32_007071"/>
<evidence type="ECO:0000256" key="1">
    <source>
        <dbReference type="SAM" id="MobiDB-lite"/>
    </source>
</evidence>
<name>A0A0F6YL43_9BACT</name>
<organism evidence="2 3">
    <name type="scientific">Sandaracinus amylolyticus</name>
    <dbReference type="NCBI Taxonomy" id="927083"/>
    <lineage>
        <taxon>Bacteria</taxon>
        <taxon>Pseudomonadati</taxon>
        <taxon>Myxococcota</taxon>
        <taxon>Polyangia</taxon>
        <taxon>Polyangiales</taxon>
        <taxon>Sandaracinaceae</taxon>
        <taxon>Sandaracinus</taxon>
    </lineage>
</organism>
<protein>
    <submittedName>
        <fullName evidence="2">Uncharacterized protein</fullName>
    </submittedName>
</protein>
<evidence type="ECO:0000313" key="2">
    <source>
        <dbReference type="EMBL" id="AKF09922.1"/>
    </source>
</evidence>
<accession>A0A0F6YL43</accession>
<keyword evidence="3" id="KW-1185">Reference proteome</keyword>
<gene>
    <name evidence="2" type="ORF">DB32_007071</name>
</gene>